<dbReference type="EMBL" id="CP020809">
    <property type="protein sequence ID" value="ART69155.1"/>
    <property type="molecule type" value="Genomic_DNA"/>
</dbReference>
<name>A0A1Y0C223_9MYCO</name>
<gene>
    <name evidence="1" type="ORF">BTO20_11700</name>
</gene>
<dbReference type="AlphaFoldDB" id="A0A1Y0C223"/>
<reference evidence="1 2" key="1">
    <citation type="submission" date="2017-04" db="EMBL/GenBank/DDBJ databases">
        <title>Whole Genome Sequence of 1,4-Dioxane Degrading Bacterium Mycobacterium dioxanotrophicus PH-06.</title>
        <authorList>
            <person name="He Y."/>
        </authorList>
    </citation>
    <scope>NUCLEOTIDE SEQUENCE [LARGE SCALE GENOMIC DNA]</scope>
    <source>
        <strain evidence="1 2">PH-06</strain>
    </source>
</reference>
<proteinExistence type="predicted"/>
<sequence>MRRARLPMAQDGGMQIDVDQIYPYLVPDDYPDAPSSGAQAQRRVGHGLSLALVTPTGPPDAQILAAVGAAQLAAARIDLPTAYAHADRALSQALSAGRIAMEFFERGPAGAPTVVMSGSWLAATTLVASGLHERMARLVGDDIVAAVPHRDLLFVFGAEACAGMVEVIEAEYRTARKPLTTALFTLSRDGPAPRPSLSRP</sequence>
<keyword evidence="2" id="KW-1185">Reference proteome</keyword>
<evidence type="ECO:0000313" key="1">
    <source>
        <dbReference type="EMBL" id="ART69155.1"/>
    </source>
</evidence>
<accession>A0A1Y0C223</accession>
<organism evidence="1 2">
    <name type="scientific">Mycobacterium dioxanotrophicus</name>
    <dbReference type="NCBI Taxonomy" id="482462"/>
    <lineage>
        <taxon>Bacteria</taxon>
        <taxon>Bacillati</taxon>
        <taxon>Actinomycetota</taxon>
        <taxon>Actinomycetes</taxon>
        <taxon>Mycobacteriales</taxon>
        <taxon>Mycobacteriaceae</taxon>
        <taxon>Mycobacterium</taxon>
    </lineage>
</organism>
<protein>
    <submittedName>
        <fullName evidence="1">Uncharacterized protein</fullName>
    </submittedName>
</protein>
<dbReference type="Proteomes" id="UP000195331">
    <property type="component" value="Chromosome"/>
</dbReference>
<dbReference type="KEGG" id="mdx:BTO20_11700"/>
<evidence type="ECO:0000313" key="2">
    <source>
        <dbReference type="Proteomes" id="UP000195331"/>
    </source>
</evidence>